<name>A0AAV8S742_9ROSI</name>
<dbReference type="PANTHER" id="PTHR48049">
    <property type="entry name" value="GLYCOSYLTRANSFERASE"/>
    <property type="match status" value="1"/>
</dbReference>
<dbReference type="Gene3D" id="3.40.50.2000">
    <property type="entry name" value="Glycogen Phosphorylase B"/>
    <property type="match status" value="2"/>
</dbReference>
<proteinExistence type="inferred from homology"/>
<gene>
    <name evidence="5" type="ORF">K2173_013122</name>
</gene>
<reference evidence="5 6" key="1">
    <citation type="submission" date="2021-09" db="EMBL/GenBank/DDBJ databases">
        <title>Genomic insights and catalytic innovation underlie evolution of tropane alkaloids biosynthesis.</title>
        <authorList>
            <person name="Wang Y.-J."/>
            <person name="Tian T."/>
            <person name="Huang J.-P."/>
            <person name="Huang S.-X."/>
        </authorList>
    </citation>
    <scope>NUCLEOTIDE SEQUENCE [LARGE SCALE GENOMIC DNA]</scope>
    <source>
        <strain evidence="5">KIB-2018</strain>
        <tissue evidence="5">Leaf</tissue>
    </source>
</reference>
<feature type="transmembrane region" description="Helical" evidence="4">
    <location>
        <begin position="12"/>
        <end position="31"/>
    </location>
</feature>
<dbReference type="EMBL" id="JAIWQS010000045">
    <property type="protein sequence ID" value="KAJ8747984.1"/>
    <property type="molecule type" value="Genomic_DNA"/>
</dbReference>
<comment type="similarity">
    <text evidence="1">Belongs to the UDP-glycosyltransferase family.</text>
</comment>
<dbReference type="GO" id="GO:0035251">
    <property type="term" value="F:UDP-glucosyltransferase activity"/>
    <property type="evidence" value="ECO:0007669"/>
    <property type="project" value="InterPro"/>
</dbReference>
<comment type="caution">
    <text evidence="5">The sequence shown here is derived from an EMBL/GenBank/DDBJ whole genome shotgun (WGS) entry which is preliminary data.</text>
</comment>
<dbReference type="SUPFAM" id="SSF53756">
    <property type="entry name" value="UDP-Glycosyltransferase/glycogen phosphorylase"/>
    <property type="match status" value="1"/>
</dbReference>
<accession>A0AAV8S742</accession>
<dbReference type="AlphaFoldDB" id="A0AAV8S742"/>
<protein>
    <submittedName>
        <fullName evidence="5">Uncharacterized protein</fullName>
    </submittedName>
</protein>
<evidence type="ECO:0000256" key="3">
    <source>
        <dbReference type="ARBA" id="ARBA00022679"/>
    </source>
</evidence>
<evidence type="ECO:0000313" key="5">
    <source>
        <dbReference type="EMBL" id="KAJ8747984.1"/>
    </source>
</evidence>
<evidence type="ECO:0000256" key="4">
    <source>
        <dbReference type="SAM" id="Phobius"/>
    </source>
</evidence>
<dbReference type="InterPro" id="IPR050481">
    <property type="entry name" value="UDP-glycosyltransf_plant"/>
</dbReference>
<sequence length="461" mass="52111">MENGDKLQIVVFPWLAMGHLIPYFRLSILLAQKGHKIYFVSTPRNLMKLPKIPENLSSQIKLISFPLPHVPNLPPNAESSADVTYSKQQLLKKGLDSLKQPLTAFLESSRPDWVIFDYASHWLPSTAKMLGISTAFFSLFTASCLCFICPPSVAINGENSRSKAEDFTVVPEWVPFESTITYRLYEVTKYVEKTEEDVSGPSDDVRFGVSAGECDVVLIRSLPEFEPEWFNLLQELYKKPIVPVGFLPPIPFEDEETDDWSDIKTWLDKQITRSVIYVALGTEVALTREEVHELAFGLEKSMLPFVWVLKDAPGSTENVLEMLPDGFKERVNDRGLVYRGWAPQANVLSHESVGGFLTHCGWNSVIEGLTFGKALVLLPFINDQGLNARLLEEKKLGREVPRNEHDGSFTRESVAESVRMATVGNTAEELRDLFIDENRNDGFIEMLVKQLHESRKRVMVA</sequence>
<organism evidence="5 6">
    <name type="scientific">Erythroxylum novogranatense</name>
    <dbReference type="NCBI Taxonomy" id="1862640"/>
    <lineage>
        <taxon>Eukaryota</taxon>
        <taxon>Viridiplantae</taxon>
        <taxon>Streptophyta</taxon>
        <taxon>Embryophyta</taxon>
        <taxon>Tracheophyta</taxon>
        <taxon>Spermatophyta</taxon>
        <taxon>Magnoliopsida</taxon>
        <taxon>eudicotyledons</taxon>
        <taxon>Gunneridae</taxon>
        <taxon>Pentapetalae</taxon>
        <taxon>rosids</taxon>
        <taxon>fabids</taxon>
        <taxon>Malpighiales</taxon>
        <taxon>Erythroxylaceae</taxon>
        <taxon>Erythroxylum</taxon>
    </lineage>
</organism>
<dbReference type="InterPro" id="IPR002213">
    <property type="entry name" value="UDP_glucos_trans"/>
</dbReference>
<dbReference type="Proteomes" id="UP001159364">
    <property type="component" value="Unassembled WGS sequence"/>
</dbReference>
<evidence type="ECO:0000256" key="1">
    <source>
        <dbReference type="ARBA" id="ARBA00009995"/>
    </source>
</evidence>
<keyword evidence="2" id="KW-0328">Glycosyltransferase</keyword>
<keyword evidence="4" id="KW-0812">Transmembrane</keyword>
<dbReference type="FunFam" id="3.40.50.2000:FF:000037">
    <property type="entry name" value="Glycosyltransferase"/>
    <property type="match status" value="1"/>
</dbReference>
<dbReference type="Pfam" id="PF00201">
    <property type="entry name" value="UDPGT"/>
    <property type="match status" value="1"/>
</dbReference>
<dbReference type="CDD" id="cd03784">
    <property type="entry name" value="GT1_Gtf-like"/>
    <property type="match status" value="1"/>
</dbReference>
<dbReference type="FunFam" id="3.40.50.2000:FF:000088">
    <property type="entry name" value="Glycosyltransferase"/>
    <property type="match status" value="1"/>
</dbReference>
<keyword evidence="3" id="KW-0808">Transferase</keyword>
<evidence type="ECO:0000256" key="2">
    <source>
        <dbReference type="ARBA" id="ARBA00022676"/>
    </source>
</evidence>
<dbReference type="PANTHER" id="PTHR48049:SF138">
    <property type="entry name" value="UDP-GLYCOSYLTRANSFERASE 91C1"/>
    <property type="match status" value="1"/>
</dbReference>
<keyword evidence="4" id="KW-0472">Membrane</keyword>
<keyword evidence="4" id="KW-1133">Transmembrane helix</keyword>
<keyword evidence="6" id="KW-1185">Reference proteome</keyword>
<evidence type="ECO:0000313" key="6">
    <source>
        <dbReference type="Proteomes" id="UP001159364"/>
    </source>
</evidence>